<dbReference type="Pfam" id="PF00689">
    <property type="entry name" value="Cation_ATPase_C"/>
    <property type="match status" value="1"/>
</dbReference>
<dbReference type="Pfam" id="PF08282">
    <property type="entry name" value="Hydrolase_3"/>
    <property type="match status" value="1"/>
</dbReference>
<dbReference type="Proteomes" id="UP000034392">
    <property type="component" value="Chromosome"/>
</dbReference>
<dbReference type="Pfam" id="PF13246">
    <property type="entry name" value="Cation_ATPase"/>
    <property type="match status" value="1"/>
</dbReference>
<dbReference type="Gene3D" id="3.40.50.1000">
    <property type="entry name" value="HAD superfamily/HAD-like"/>
    <property type="match status" value="1"/>
</dbReference>
<evidence type="ECO:0000256" key="2">
    <source>
        <dbReference type="ARBA" id="ARBA00005675"/>
    </source>
</evidence>
<reference evidence="10" key="1">
    <citation type="submission" date="2015-05" db="EMBL/GenBank/DDBJ databases">
        <title>The complete genome of Altererythrobacter atlanticus strain 26DY36.</title>
        <authorList>
            <person name="Wu Y.-H."/>
            <person name="Cheng H."/>
            <person name="Wu X.-W."/>
        </authorList>
    </citation>
    <scope>NUCLEOTIDE SEQUENCE [LARGE SCALE GENOMIC DNA]</scope>
    <source>
        <strain evidence="10">26DY36</strain>
    </source>
</reference>
<dbReference type="Pfam" id="PF00690">
    <property type="entry name" value="Cation_ATPase_N"/>
    <property type="match status" value="1"/>
</dbReference>
<keyword evidence="8" id="KW-1133">Transmembrane helix</keyword>
<dbReference type="Gene3D" id="3.40.1110.10">
    <property type="entry name" value="Calcium-transporting ATPase, cytoplasmic domain N"/>
    <property type="match status" value="1"/>
</dbReference>
<dbReference type="GO" id="GO:0016887">
    <property type="term" value="F:ATP hydrolysis activity"/>
    <property type="evidence" value="ECO:0007669"/>
    <property type="project" value="InterPro"/>
</dbReference>
<dbReference type="InterPro" id="IPR036412">
    <property type="entry name" value="HAD-like_sf"/>
</dbReference>
<evidence type="ECO:0000256" key="6">
    <source>
        <dbReference type="ARBA" id="ARBA00022840"/>
    </source>
</evidence>
<dbReference type="RefSeq" id="WP_046904245.1">
    <property type="nucleotide sequence ID" value="NZ_CP011452.2"/>
</dbReference>
<dbReference type="GO" id="GO:0005524">
    <property type="term" value="F:ATP binding"/>
    <property type="evidence" value="ECO:0007669"/>
    <property type="project" value="UniProtKB-KW"/>
</dbReference>
<evidence type="ECO:0000256" key="9">
    <source>
        <dbReference type="ARBA" id="ARBA00023136"/>
    </source>
</evidence>
<gene>
    <name evidence="10" type="primary">ctpF</name>
    <name evidence="10" type="ORF">WYH_02749</name>
</gene>
<dbReference type="PROSITE" id="PS00154">
    <property type="entry name" value="ATPASE_E1_E2"/>
    <property type="match status" value="1"/>
</dbReference>
<proteinExistence type="inferred from homology"/>
<keyword evidence="9" id="KW-0472">Membrane</keyword>
<evidence type="ECO:0000256" key="3">
    <source>
        <dbReference type="ARBA" id="ARBA00022475"/>
    </source>
</evidence>
<evidence type="ECO:0000313" key="10">
    <source>
        <dbReference type="EMBL" id="AKH43779.1"/>
    </source>
</evidence>
<keyword evidence="4" id="KW-0812">Transmembrane</keyword>
<dbReference type="InterPro" id="IPR059000">
    <property type="entry name" value="ATPase_P-type_domA"/>
</dbReference>
<dbReference type="PRINTS" id="PR00119">
    <property type="entry name" value="CATATPASE"/>
</dbReference>
<keyword evidence="11" id="KW-1185">Reference proteome</keyword>
<accession>A0A0F7KVN5</accession>
<dbReference type="SUPFAM" id="SSF56784">
    <property type="entry name" value="HAD-like"/>
    <property type="match status" value="1"/>
</dbReference>
<keyword evidence="10" id="KW-0378">Hydrolase</keyword>
<dbReference type="KEGG" id="aay:WYH_02749"/>
<dbReference type="PANTHER" id="PTHR43294:SF21">
    <property type="entry name" value="CATION TRANSPORTING ATPASE"/>
    <property type="match status" value="1"/>
</dbReference>
<dbReference type="PATRIC" id="fig|1267766.3.peg.2785"/>
<dbReference type="EC" id="3.6.3.-" evidence="10"/>
<dbReference type="InterPro" id="IPR023214">
    <property type="entry name" value="HAD_sf"/>
</dbReference>
<sequence>MNEREASSWHAIAVDDALARLVSSAEGLSGEEAERRLAEQGPNRLTPPRRESALLRFLAQFTNLLVLVLLVSAVVMLLIGELLDAAVVGSLVIVNAAIGFIQEGRAQRALEAVRNAVAPEALVLRGGRQKTVPATTLVTGDVVVLAAGTIVPADLRLIEERGLEIQEAALTGESAPVGKSLMPCPETCPLAERSDMAWSGTTVARGAGLGLVIATGDNTEIGQIGTMLARRERINTPLSRQLNRFSARLTVAILIIAAAVFAIGSWLNQMHMVEAFRAAVGVAIAAVPEALPAILTISMAVGVTRMAGRRAIIRKLPAVEALGSVDIICADKTGTITENRLTARTALTTNGRFEIPGAENGANAADPLVQKLARGALLANDAQIRREDGEWAIEGDLTDGALLIFARKLGVERDGAQRIASIPYEADQQYMAVLEDDPQGTAIWLKGAPERVLALCSSQAEEGGDRPVDHDLWARRVDRLAADGERVLAIACRRADGATRLDPAAIHAGDFTLLGLVGMIDPPRAGVKEAIASARQAGIAVKMITGDHPATAGAIAASVGLEGDTVTGTELDQLTDAEFAGRADSATIFARATPQHKQRLIGALQSQDKSIAMTGDGFNDAPALQKADIGVAMGGRGTEAAREASDIVLTDDNFTSIVAAVHEGRTVYENIRKALVYILPTSLGEAGLIILAVMLDQPLPITALQILWINLVTEATLSLAIAFDPAEPAMMQHPPRPRHESLLTRFLIWRIAFVATLMTLATWYLFDRFSEEASLELARTIVVNGLVACEIGYLINCRHLHRPAIGLDVLLANRIVPMSIAAVIGLQMMFTYAPFMQALFGSVPLGWADWGFIASLGLLVYAVVELEKLITRRGRA</sequence>
<keyword evidence="5" id="KW-0547">Nucleotide-binding</keyword>
<dbReference type="InterPro" id="IPR004014">
    <property type="entry name" value="ATPase_P-typ_cation-transptr_N"/>
</dbReference>
<dbReference type="GO" id="GO:0005886">
    <property type="term" value="C:plasma membrane"/>
    <property type="evidence" value="ECO:0007669"/>
    <property type="project" value="UniProtKB-SubCell"/>
</dbReference>
<dbReference type="SUPFAM" id="SSF81660">
    <property type="entry name" value="Metal cation-transporting ATPase, ATP-binding domain N"/>
    <property type="match status" value="1"/>
</dbReference>
<name>A0A0F7KVN5_9SPHN</name>
<evidence type="ECO:0000256" key="1">
    <source>
        <dbReference type="ARBA" id="ARBA00004651"/>
    </source>
</evidence>
<dbReference type="STRING" id="1267766.WYH_02749"/>
<keyword evidence="6" id="KW-0067">ATP-binding</keyword>
<keyword evidence="3" id="KW-1003">Cell membrane</keyword>
<dbReference type="GO" id="GO:1902600">
    <property type="term" value="P:proton transmembrane transport"/>
    <property type="evidence" value="ECO:0007669"/>
    <property type="project" value="TreeGrafter"/>
</dbReference>
<dbReference type="GO" id="GO:0015662">
    <property type="term" value="F:P-type ion transporter activity"/>
    <property type="evidence" value="ECO:0007669"/>
    <property type="project" value="UniProtKB-ARBA"/>
</dbReference>
<dbReference type="InterPro" id="IPR008250">
    <property type="entry name" value="ATPase_P-typ_transduc_dom_A_sf"/>
</dbReference>
<dbReference type="InterPro" id="IPR044492">
    <property type="entry name" value="P_typ_ATPase_HD_dom"/>
</dbReference>
<dbReference type="InterPro" id="IPR006068">
    <property type="entry name" value="ATPase_P-typ_cation-transptr_C"/>
</dbReference>
<dbReference type="SFLD" id="SFLDG00002">
    <property type="entry name" value="C1.7:_P-type_atpase_like"/>
    <property type="match status" value="1"/>
</dbReference>
<dbReference type="GO" id="GO:0019829">
    <property type="term" value="F:ATPase-coupled monoatomic cation transmembrane transporter activity"/>
    <property type="evidence" value="ECO:0007669"/>
    <property type="project" value="TreeGrafter"/>
</dbReference>
<dbReference type="InterPro" id="IPR050510">
    <property type="entry name" value="Cation_transp_ATPase_P-type"/>
</dbReference>
<comment type="subcellular location">
    <subcellularLocation>
        <location evidence="1">Cell membrane</location>
        <topology evidence="1">Multi-pass membrane protein</topology>
    </subcellularLocation>
</comment>
<dbReference type="PANTHER" id="PTHR43294">
    <property type="entry name" value="SODIUM/POTASSIUM-TRANSPORTING ATPASE SUBUNIT ALPHA"/>
    <property type="match status" value="1"/>
</dbReference>
<evidence type="ECO:0000256" key="8">
    <source>
        <dbReference type="ARBA" id="ARBA00022989"/>
    </source>
</evidence>
<dbReference type="OrthoDB" id="9813266at2"/>
<dbReference type="EMBL" id="CP011452">
    <property type="protein sequence ID" value="AKH43779.1"/>
    <property type="molecule type" value="Genomic_DNA"/>
</dbReference>
<evidence type="ECO:0000313" key="11">
    <source>
        <dbReference type="Proteomes" id="UP000034392"/>
    </source>
</evidence>
<dbReference type="SUPFAM" id="SSF81665">
    <property type="entry name" value="Calcium ATPase, transmembrane domain M"/>
    <property type="match status" value="1"/>
</dbReference>
<keyword evidence="7" id="KW-1278">Translocase</keyword>
<evidence type="ECO:0000256" key="7">
    <source>
        <dbReference type="ARBA" id="ARBA00022967"/>
    </source>
</evidence>
<comment type="similarity">
    <text evidence="2">Belongs to the cation transport ATPase (P-type) (TC 3.A.3) family. Type IIA subfamily.</text>
</comment>
<dbReference type="PRINTS" id="PR00120">
    <property type="entry name" value="HATPASE"/>
</dbReference>
<dbReference type="SMART" id="SM00831">
    <property type="entry name" value="Cation_ATPase_N"/>
    <property type="match status" value="1"/>
</dbReference>
<dbReference type="InterPro" id="IPR001757">
    <property type="entry name" value="P_typ_ATPase"/>
</dbReference>
<dbReference type="SUPFAM" id="SSF81653">
    <property type="entry name" value="Calcium ATPase, transduction domain A"/>
    <property type="match status" value="1"/>
</dbReference>
<dbReference type="InterPro" id="IPR023299">
    <property type="entry name" value="ATPase_P-typ_cyto_dom_N"/>
</dbReference>
<dbReference type="AlphaFoldDB" id="A0A0F7KVN5"/>
<dbReference type="NCBIfam" id="TIGR01494">
    <property type="entry name" value="ATPase_P-type"/>
    <property type="match status" value="2"/>
</dbReference>
<organism evidence="10 11">
    <name type="scientific">Croceibacterium atlanticum</name>
    <dbReference type="NCBI Taxonomy" id="1267766"/>
    <lineage>
        <taxon>Bacteria</taxon>
        <taxon>Pseudomonadati</taxon>
        <taxon>Pseudomonadota</taxon>
        <taxon>Alphaproteobacteria</taxon>
        <taxon>Sphingomonadales</taxon>
        <taxon>Erythrobacteraceae</taxon>
        <taxon>Croceibacterium</taxon>
    </lineage>
</organism>
<dbReference type="Gene3D" id="1.20.1110.10">
    <property type="entry name" value="Calcium-transporting ATPase, transmembrane domain"/>
    <property type="match status" value="1"/>
</dbReference>
<dbReference type="Pfam" id="PF00122">
    <property type="entry name" value="E1-E2_ATPase"/>
    <property type="match status" value="1"/>
</dbReference>
<evidence type="ECO:0000256" key="5">
    <source>
        <dbReference type="ARBA" id="ARBA00022741"/>
    </source>
</evidence>
<protein>
    <submittedName>
        <fullName evidence="10">Cation-transporting ATPase F</fullName>
        <ecNumber evidence="10">3.6.3.-</ecNumber>
    </submittedName>
</protein>
<dbReference type="SFLD" id="SFLDS00003">
    <property type="entry name" value="Haloacid_Dehalogenase"/>
    <property type="match status" value="1"/>
</dbReference>
<dbReference type="Gene3D" id="2.70.150.10">
    <property type="entry name" value="Calcium-transporting ATPase, cytoplasmic transduction domain A"/>
    <property type="match status" value="1"/>
</dbReference>
<dbReference type="InterPro" id="IPR023298">
    <property type="entry name" value="ATPase_P-typ_TM_dom_sf"/>
</dbReference>
<dbReference type="SFLD" id="SFLDF00027">
    <property type="entry name" value="p-type_atpase"/>
    <property type="match status" value="1"/>
</dbReference>
<evidence type="ECO:0000256" key="4">
    <source>
        <dbReference type="ARBA" id="ARBA00022692"/>
    </source>
</evidence>
<dbReference type="InterPro" id="IPR018303">
    <property type="entry name" value="ATPase_P-typ_P_site"/>
</dbReference>